<comment type="similarity">
    <text evidence="1">Belongs to the sigma-70 factor family. ECF subfamily.</text>
</comment>
<feature type="domain" description="RNA polymerase sigma-70 region 2" evidence="5">
    <location>
        <begin position="14"/>
        <end position="66"/>
    </location>
</feature>
<dbReference type="Pfam" id="PF08281">
    <property type="entry name" value="Sigma70_r4_2"/>
    <property type="match status" value="1"/>
</dbReference>
<dbReference type="GeneID" id="95773575"/>
<evidence type="ECO:0000259" key="6">
    <source>
        <dbReference type="Pfam" id="PF08281"/>
    </source>
</evidence>
<dbReference type="InterPro" id="IPR007627">
    <property type="entry name" value="RNA_pol_sigma70_r2"/>
</dbReference>
<evidence type="ECO:0000256" key="2">
    <source>
        <dbReference type="ARBA" id="ARBA00023015"/>
    </source>
</evidence>
<dbReference type="GO" id="GO:0003677">
    <property type="term" value="F:DNA binding"/>
    <property type="evidence" value="ECO:0007669"/>
    <property type="project" value="InterPro"/>
</dbReference>
<name>A0A6C1KET0_XANAU</name>
<dbReference type="GO" id="GO:0006352">
    <property type="term" value="P:DNA-templated transcription initiation"/>
    <property type="evidence" value="ECO:0007669"/>
    <property type="project" value="InterPro"/>
</dbReference>
<comment type="caution">
    <text evidence="7">The sequence shown here is derived from an EMBL/GenBank/DDBJ whole genome shotgun (WGS) entry which is preliminary data.</text>
</comment>
<dbReference type="AlphaFoldDB" id="A0A6C1KET0"/>
<gene>
    <name evidence="7" type="ORF">FBQ73_08940</name>
</gene>
<evidence type="ECO:0000256" key="4">
    <source>
        <dbReference type="ARBA" id="ARBA00023163"/>
    </source>
</evidence>
<evidence type="ECO:0000256" key="1">
    <source>
        <dbReference type="ARBA" id="ARBA00010641"/>
    </source>
</evidence>
<dbReference type="InterPro" id="IPR013325">
    <property type="entry name" value="RNA_pol_sigma_r2"/>
</dbReference>
<reference evidence="7 8" key="1">
    <citation type="submission" date="2019-05" db="EMBL/GenBank/DDBJ databases">
        <authorList>
            <person name="Zhou X."/>
        </authorList>
    </citation>
    <scope>NUCLEOTIDE SEQUENCE [LARGE SCALE GENOMIC DNA]</scope>
    <source>
        <strain evidence="7 8">DSM 432</strain>
    </source>
</reference>
<dbReference type="PANTHER" id="PTHR43133:SF63">
    <property type="entry name" value="RNA POLYMERASE SIGMA FACTOR FECI-RELATED"/>
    <property type="match status" value="1"/>
</dbReference>
<proteinExistence type="inferred from homology"/>
<dbReference type="Pfam" id="PF04542">
    <property type="entry name" value="Sigma70_r2"/>
    <property type="match status" value="1"/>
</dbReference>
<dbReference type="RefSeq" id="WP_138399149.1">
    <property type="nucleotide sequence ID" value="NZ_JBAFVI010000002.1"/>
</dbReference>
<dbReference type="SUPFAM" id="SSF88659">
    <property type="entry name" value="Sigma3 and sigma4 domains of RNA polymerase sigma factors"/>
    <property type="match status" value="1"/>
</dbReference>
<dbReference type="GO" id="GO:0016987">
    <property type="term" value="F:sigma factor activity"/>
    <property type="evidence" value="ECO:0007669"/>
    <property type="project" value="UniProtKB-KW"/>
</dbReference>
<organism evidence="7 8">
    <name type="scientific">Xanthobacter autotrophicus</name>
    <dbReference type="NCBI Taxonomy" id="280"/>
    <lineage>
        <taxon>Bacteria</taxon>
        <taxon>Pseudomonadati</taxon>
        <taxon>Pseudomonadota</taxon>
        <taxon>Alphaproteobacteria</taxon>
        <taxon>Hyphomicrobiales</taxon>
        <taxon>Xanthobacteraceae</taxon>
        <taxon>Xanthobacter</taxon>
    </lineage>
</organism>
<dbReference type="SUPFAM" id="SSF88946">
    <property type="entry name" value="Sigma2 domain of RNA polymerase sigma factors"/>
    <property type="match status" value="1"/>
</dbReference>
<evidence type="ECO:0000256" key="3">
    <source>
        <dbReference type="ARBA" id="ARBA00023082"/>
    </source>
</evidence>
<evidence type="ECO:0000313" key="8">
    <source>
        <dbReference type="Proteomes" id="UP000305131"/>
    </source>
</evidence>
<sequence length="140" mass="15458">MACARHPAYRPEQRIVRNSATAEDLVHDSFVTLIGRELDPSPRDQVADLTRIAQNLALDHRRREARMASLEETATFDLADASPSPETIVADRDALLQTLKILAAMPERTRCAFQMHSLGEKKLAQIAAELSISTAHAGGW</sequence>
<dbReference type="InterPro" id="IPR013249">
    <property type="entry name" value="RNA_pol_sigma70_r4_t2"/>
</dbReference>
<accession>A0A6C1KET0</accession>
<evidence type="ECO:0000259" key="5">
    <source>
        <dbReference type="Pfam" id="PF04542"/>
    </source>
</evidence>
<protein>
    <submittedName>
        <fullName evidence="7">RNA polymerase sigma factor</fullName>
    </submittedName>
</protein>
<dbReference type="EMBL" id="VAUP01000022">
    <property type="protein sequence ID" value="TLX42788.1"/>
    <property type="molecule type" value="Genomic_DNA"/>
</dbReference>
<keyword evidence="4" id="KW-0804">Transcription</keyword>
<dbReference type="Proteomes" id="UP000305131">
    <property type="component" value="Unassembled WGS sequence"/>
</dbReference>
<feature type="domain" description="RNA polymerase sigma factor 70 region 4 type 2" evidence="6">
    <location>
        <begin position="97"/>
        <end position="133"/>
    </location>
</feature>
<dbReference type="InterPro" id="IPR039425">
    <property type="entry name" value="RNA_pol_sigma-70-like"/>
</dbReference>
<evidence type="ECO:0000313" key="7">
    <source>
        <dbReference type="EMBL" id="TLX42788.1"/>
    </source>
</evidence>
<dbReference type="PANTHER" id="PTHR43133">
    <property type="entry name" value="RNA POLYMERASE ECF-TYPE SIGMA FACTO"/>
    <property type="match status" value="1"/>
</dbReference>
<keyword evidence="3" id="KW-0731">Sigma factor</keyword>
<keyword evidence="2" id="KW-0805">Transcription regulation</keyword>
<dbReference type="InterPro" id="IPR013324">
    <property type="entry name" value="RNA_pol_sigma_r3/r4-like"/>
</dbReference>
<dbReference type="OrthoDB" id="9794372at2"/>
<dbReference type="Gene3D" id="1.10.1740.10">
    <property type="match status" value="1"/>
</dbReference>